<dbReference type="GO" id="GO:0020037">
    <property type="term" value="F:heme binding"/>
    <property type="evidence" value="ECO:0007669"/>
    <property type="project" value="InterPro"/>
</dbReference>
<dbReference type="PANTHER" id="PTHR33751">
    <property type="entry name" value="CBB3-TYPE CYTOCHROME C OXIDASE SUBUNIT FIXP"/>
    <property type="match status" value="1"/>
</dbReference>
<evidence type="ECO:0000256" key="3">
    <source>
        <dbReference type="ARBA" id="ARBA00022723"/>
    </source>
</evidence>
<keyword evidence="1" id="KW-0813">Transport</keyword>
<dbReference type="InterPro" id="IPR050597">
    <property type="entry name" value="Cytochrome_c_Oxidase_Subunit"/>
</dbReference>
<gene>
    <name evidence="9" type="ORF">BCO71033_03600</name>
</gene>
<proteinExistence type="predicted"/>
<keyword evidence="5 6" id="KW-0408">Iron</keyword>
<feature type="compositionally biased region" description="Polar residues" evidence="7">
    <location>
        <begin position="224"/>
        <end position="237"/>
    </location>
</feature>
<dbReference type="InterPro" id="IPR036909">
    <property type="entry name" value="Cyt_c-like_dom_sf"/>
</dbReference>
<evidence type="ECO:0000256" key="6">
    <source>
        <dbReference type="PROSITE-ProRule" id="PRU00433"/>
    </source>
</evidence>
<dbReference type="Proteomes" id="UP000494109">
    <property type="component" value="Unassembled WGS sequence"/>
</dbReference>
<protein>
    <submittedName>
        <fullName evidence="9">Cytochrome c family protein</fullName>
    </submittedName>
</protein>
<evidence type="ECO:0000313" key="10">
    <source>
        <dbReference type="Proteomes" id="UP000494109"/>
    </source>
</evidence>
<dbReference type="EMBL" id="CABVQS010000014">
    <property type="protein sequence ID" value="VWD27050.1"/>
    <property type="molecule type" value="Genomic_DNA"/>
</dbReference>
<evidence type="ECO:0000313" key="9">
    <source>
        <dbReference type="EMBL" id="VWD27050.1"/>
    </source>
</evidence>
<evidence type="ECO:0000256" key="7">
    <source>
        <dbReference type="SAM" id="MobiDB-lite"/>
    </source>
</evidence>
<keyword evidence="4" id="KW-0249">Electron transport</keyword>
<feature type="region of interest" description="Disordered" evidence="7">
    <location>
        <begin position="215"/>
        <end position="277"/>
    </location>
</feature>
<evidence type="ECO:0000256" key="5">
    <source>
        <dbReference type="ARBA" id="ARBA00023004"/>
    </source>
</evidence>
<evidence type="ECO:0000259" key="8">
    <source>
        <dbReference type="PROSITE" id="PS51007"/>
    </source>
</evidence>
<feature type="domain" description="Cytochrome c" evidence="8">
    <location>
        <begin position="122"/>
        <end position="210"/>
    </location>
</feature>
<dbReference type="PANTHER" id="PTHR33751:SF9">
    <property type="entry name" value="CYTOCHROME C4"/>
    <property type="match status" value="1"/>
</dbReference>
<evidence type="ECO:0000256" key="4">
    <source>
        <dbReference type="ARBA" id="ARBA00022982"/>
    </source>
</evidence>
<name>A0A6P2YXR1_9BURK</name>
<dbReference type="AlphaFoldDB" id="A0A6P2YXR1"/>
<accession>A0A6P2YXR1</accession>
<dbReference type="GO" id="GO:0046872">
    <property type="term" value="F:metal ion binding"/>
    <property type="evidence" value="ECO:0007669"/>
    <property type="project" value="UniProtKB-KW"/>
</dbReference>
<dbReference type="SUPFAM" id="SSF46626">
    <property type="entry name" value="Cytochrome c"/>
    <property type="match status" value="2"/>
</dbReference>
<evidence type="ECO:0000256" key="1">
    <source>
        <dbReference type="ARBA" id="ARBA00022448"/>
    </source>
</evidence>
<dbReference type="GO" id="GO:0009055">
    <property type="term" value="F:electron transfer activity"/>
    <property type="evidence" value="ECO:0007669"/>
    <property type="project" value="InterPro"/>
</dbReference>
<dbReference type="RefSeq" id="WP_089445256.1">
    <property type="nucleotide sequence ID" value="NZ_CABVQS010000014.1"/>
</dbReference>
<dbReference type="PROSITE" id="PS51007">
    <property type="entry name" value="CYTC"/>
    <property type="match status" value="2"/>
</dbReference>
<feature type="domain" description="Cytochrome c" evidence="8">
    <location>
        <begin position="30"/>
        <end position="112"/>
    </location>
</feature>
<organism evidence="9 10">
    <name type="scientific">Burkholderia contaminans</name>
    <dbReference type="NCBI Taxonomy" id="488447"/>
    <lineage>
        <taxon>Bacteria</taxon>
        <taxon>Pseudomonadati</taxon>
        <taxon>Pseudomonadota</taxon>
        <taxon>Betaproteobacteria</taxon>
        <taxon>Burkholderiales</taxon>
        <taxon>Burkholderiaceae</taxon>
        <taxon>Burkholderia</taxon>
        <taxon>Burkholderia cepacia complex</taxon>
    </lineage>
</organism>
<keyword evidence="2 6" id="KW-0349">Heme</keyword>
<dbReference type="Pfam" id="PF00034">
    <property type="entry name" value="Cytochrom_C"/>
    <property type="match status" value="2"/>
</dbReference>
<reference evidence="9 10" key="1">
    <citation type="submission" date="2019-09" db="EMBL/GenBank/DDBJ databases">
        <authorList>
            <person name="Depoorter E."/>
        </authorList>
    </citation>
    <scope>NUCLEOTIDE SEQUENCE [LARGE SCALE GENOMIC DNA]</scope>
    <source>
        <strain evidence="9">R-71033</strain>
    </source>
</reference>
<dbReference type="Gene3D" id="1.10.760.10">
    <property type="entry name" value="Cytochrome c-like domain"/>
    <property type="match status" value="2"/>
</dbReference>
<dbReference type="InterPro" id="IPR009056">
    <property type="entry name" value="Cyt_c-like_dom"/>
</dbReference>
<dbReference type="PROSITE" id="PS51257">
    <property type="entry name" value="PROKAR_LIPOPROTEIN"/>
    <property type="match status" value="1"/>
</dbReference>
<sequence length="277" mass="29099">MNKVAHIVSLALVLAGAGCHDLERSRQVDNPAVSGKTIALQVCSNCHGATGVSVSPMFPKLAGQRKEYLVDQLNDFKHHARADPNAKRYMWGFTHLTDAQIDQLADYFSSQPAALGEVGDRLLVDTGKAIFVSGLPDKGVAACIGCHGQHGEGMSGFPRLAGQHADYVLKQLRIFRETDTRPRGAIMKSVCSNMTEQDMRAVAAFVEAFPAEASVPANPPEVGASTSPMETGVSTNAPEVGAPMNAPEVGASMNEPEAGAPTNAPEAGAPTNPPADQ</sequence>
<keyword evidence="3 6" id="KW-0479">Metal-binding</keyword>
<evidence type="ECO:0000256" key="2">
    <source>
        <dbReference type="ARBA" id="ARBA00022617"/>
    </source>
</evidence>